<dbReference type="PANTHER" id="PTHR44591">
    <property type="entry name" value="STRESS RESPONSE REGULATOR PROTEIN 1"/>
    <property type="match status" value="1"/>
</dbReference>
<feature type="domain" description="Response regulatory" evidence="3">
    <location>
        <begin position="6"/>
        <end position="69"/>
    </location>
</feature>
<gene>
    <name evidence="4" type="ORF">PQU93_15490</name>
</gene>
<dbReference type="Pfam" id="PF00072">
    <property type="entry name" value="Response_reg"/>
    <property type="match status" value="1"/>
</dbReference>
<dbReference type="InterPro" id="IPR001789">
    <property type="entry name" value="Sig_transdc_resp-reg_receiver"/>
</dbReference>
<evidence type="ECO:0000313" key="5">
    <source>
        <dbReference type="Proteomes" id="UP001221566"/>
    </source>
</evidence>
<keyword evidence="1 2" id="KW-0597">Phosphoprotein</keyword>
<comment type="caution">
    <text evidence="4">The sequence shown here is derived from an EMBL/GenBank/DDBJ whole genome shotgun (WGS) entry which is preliminary data.</text>
</comment>
<organism evidence="4 5">
    <name type="scientific">Vogesella indigofera</name>
    <name type="common">Pseudomonas indigofera</name>
    <dbReference type="NCBI Taxonomy" id="45465"/>
    <lineage>
        <taxon>Bacteria</taxon>
        <taxon>Pseudomonadati</taxon>
        <taxon>Pseudomonadota</taxon>
        <taxon>Betaproteobacteria</taxon>
        <taxon>Neisseriales</taxon>
        <taxon>Chromobacteriaceae</taxon>
        <taxon>Vogesella</taxon>
    </lineage>
</organism>
<dbReference type="InterPro" id="IPR050595">
    <property type="entry name" value="Bact_response_regulator"/>
</dbReference>
<evidence type="ECO:0000259" key="3">
    <source>
        <dbReference type="PROSITE" id="PS50110"/>
    </source>
</evidence>
<feature type="modified residue" description="4-aspartylphosphate" evidence="2">
    <location>
        <position position="55"/>
    </location>
</feature>
<accession>A0ABT5I9N6</accession>
<protein>
    <submittedName>
        <fullName evidence="4">Response regulator</fullName>
    </submittedName>
</protein>
<dbReference type="Proteomes" id="UP001221566">
    <property type="component" value="Unassembled WGS sequence"/>
</dbReference>
<sequence length="69" mass="7650">MEAVHRILVVDDEADVRDWLQSLLQDAGFAVDGVADGKAMRAALVERTYALLVLDLRLRGEDGLQLARE</sequence>
<dbReference type="RefSeq" id="WP_272803891.1">
    <property type="nucleotide sequence ID" value="NZ_JAQQKY010000010.1"/>
</dbReference>
<evidence type="ECO:0000256" key="2">
    <source>
        <dbReference type="PROSITE-ProRule" id="PRU00169"/>
    </source>
</evidence>
<evidence type="ECO:0000256" key="1">
    <source>
        <dbReference type="ARBA" id="ARBA00022553"/>
    </source>
</evidence>
<dbReference type="InterPro" id="IPR011006">
    <property type="entry name" value="CheY-like_superfamily"/>
</dbReference>
<proteinExistence type="predicted"/>
<dbReference type="Gene3D" id="3.40.50.2300">
    <property type="match status" value="1"/>
</dbReference>
<keyword evidence="5" id="KW-1185">Reference proteome</keyword>
<evidence type="ECO:0000313" key="4">
    <source>
        <dbReference type="EMBL" id="MDC7692171.1"/>
    </source>
</evidence>
<dbReference type="SUPFAM" id="SSF52172">
    <property type="entry name" value="CheY-like"/>
    <property type="match status" value="1"/>
</dbReference>
<dbReference type="PANTHER" id="PTHR44591:SF21">
    <property type="entry name" value="TWO-COMPONENT RESPONSE REGULATOR"/>
    <property type="match status" value="1"/>
</dbReference>
<dbReference type="EMBL" id="JAQQKY010000010">
    <property type="protein sequence ID" value="MDC7692171.1"/>
    <property type="molecule type" value="Genomic_DNA"/>
</dbReference>
<reference evidence="4 5" key="1">
    <citation type="submission" date="2023-01" db="EMBL/GenBank/DDBJ databases">
        <title>Novel species of the genus Vogesella isolated from rivers.</title>
        <authorList>
            <person name="Lu H."/>
        </authorList>
    </citation>
    <scope>NUCLEOTIDE SEQUENCE [LARGE SCALE GENOMIC DNA]</scope>
    <source>
        <strain evidence="4 5">SH7W</strain>
    </source>
</reference>
<dbReference type="PROSITE" id="PS50110">
    <property type="entry name" value="RESPONSE_REGULATORY"/>
    <property type="match status" value="1"/>
</dbReference>
<name>A0ABT5I9N6_VOGIN</name>